<reference evidence="1 2" key="1">
    <citation type="submission" date="2017-10" db="EMBL/GenBank/DDBJ databases">
        <title>Effective Description of Clostridium neonatale sp. nov. linked to necrotizing enterocolitis in neonates and a clarification of species assignable to the genus Clostridium (Prazmowski 1880) emend. Lawson and Rainey 2016.</title>
        <authorList>
            <person name="Bernard K."/>
            <person name="Burdz T."/>
            <person name="Wiebe D."/>
            <person name="Balcewich B."/>
            <person name="Alfa M."/>
            <person name="Bernier A.-M."/>
        </authorList>
    </citation>
    <scope>NUCLEOTIDE SEQUENCE [LARGE SCALE GENOMIC DNA]</scope>
    <source>
        <strain evidence="1 2">LCDC99A005</strain>
    </source>
</reference>
<proteinExistence type="predicted"/>
<protein>
    <submittedName>
        <fullName evidence="1">Uncharacterized protein</fullName>
    </submittedName>
</protein>
<keyword evidence="2" id="KW-1185">Reference proteome</keyword>
<dbReference type="Proteomes" id="UP000220840">
    <property type="component" value="Unassembled WGS sequence"/>
</dbReference>
<sequence>MIIQEDKEKFLQEFKDKYVKNRFNNELSTISEKFKNNQEIIENELLSSFKENCQKAEKLQKENLKGKMKYIYFSFLRTNILESKGDWRIDFFDGRWFLDSEECSSDMDFVWIYEYFFKYINKLMDKRKEYGRAIREMDIEKIKLEESNKYNGIAMQILAQLINQFMECDEYKNIDKDEEIIFFAGEYMDDVVILYDGSKEQNEVETV</sequence>
<evidence type="ECO:0000313" key="1">
    <source>
        <dbReference type="EMBL" id="PEG31438.1"/>
    </source>
</evidence>
<comment type="caution">
    <text evidence="1">The sequence shown here is derived from an EMBL/GenBank/DDBJ whole genome shotgun (WGS) entry which is preliminary data.</text>
</comment>
<evidence type="ECO:0000313" key="2">
    <source>
        <dbReference type="Proteomes" id="UP000220840"/>
    </source>
</evidence>
<organism evidence="1 2">
    <name type="scientific">Clostridium neonatale</name>
    <dbReference type="NCBI Taxonomy" id="137838"/>
    <lineage>
        <taxon>Bacteria</taxon>
        <taxon>Bacillati</taxon>
        <taxon>Bacillota</taxon>
        <taxon>Clostridia</taxon>
        <taxon>Eubacteriales</taxon>
        <taxon>Clostridiaceae</taxon>
        <taxon>Clostridium</taxon>
    </lineage>
</organism>
<gene>
    <name evidence="1" type="ORF">CQ394_06965</name>
</gene>
<dbReference type="EMBL" id="PDCJ01000001">
    <property type="protein sequence ID" value="PEG31438.1"/>
    <property type="molecule type" value="Genomic_DNA"/>
</dbReference>
<accession>A0A2A7MJX8</accession>
<name>A0A2A7MJX8_9CLOT</name>
<dbReference type="OrthoDB" id="2064333at2"/>
<dbReference type="AlphaFoldDB" id="A0A2A7MJX8"/>
<dbReference type="RefSeq" id="WP_058295595.1">
    <property type="nucleotide sequence ID" value="NZ_CAMRXB010000049.1"/>
</dbReference>
<dbReference type="STRING" id="137838.GCA_001458595_02863"/>